<dbReference type="Proteomes" id="UP000232883">
    <property type="component" value="Chromosome"/>
</dbReference>
<feature type="modified residue" description="4-aspartylphosphate" evidence="1">
    <location>
        <position position="63"/>
    </location>
</feature>
<gene>
    <name evidence="3" type="ORF">CWM47_33515</name>
</gene>
<accession>A0A2K8Z8Y6</accession>
<evidence type="ECO:0000259" key="2">
    <source>
        <dbReference type="PROSITE" id="PS50110"/>
    </source>
</evidence>
<dbReference type="SUPFAM" id="SSF52172">
    <property type="entry name" value="CheY-like"/>
    <property type="match status" value="1"/>
</dbReference>
<protein>
    <submittedName>
        <fullName evidence="3">Response regulator</fullName>
    </submittedName>
</protein>
<dbReference type="Pfam" id="PF00072">
    <property type="entry name" value="Response_reg"/>
    <property type="match status" value="1"/>
</dbReference>
<dbReference type="AlphaFoldDB" id="A0A2K8Z8Y6"/>
<keyword evidence="4" id="KW-1185">Reference proteome</keyword>
<evidence type="ECO:0000313" key="4">
    <source>
        <dbReference type="Proteomes" id="UP000232883"/>
    </source>
</evidence>
<dbReference type="InterPro" id="IPR011006">
    <property type="entry name" value="CheY-like_superfamily"/>
</dbReference>
<dbReference type="PROSITE" id="PS50110">
    <property type="entry name" value="RESPONSE_REGULATORY"/>
    <property type="match status" value="1"/>
</dbReference>
<feature type="domain" description="Response regulatory" evidence="2">
    <location>
        <begin position="3"/>
        <end position="130"/>
    </location>
</feature>
<dbReference type="OrthoDB" id="7631574at2"/>
<sequence>MLDILYIEDNADEAEIFTRVMGRLDSLPTSLILNSGSEAIDYLLRQGAYKGQSPALPRLLIIDLSLPGASGFEVIQQARANNQTRYMPMVVYSTSDNPKDIRRAYDLGANAYLIKPSSYHEVSDMMRRAIDFWLTQTQYIS</sequence>
<dbReference type="KEGG" id="spir:CWM47_33515"/>
<dbReference type="PANTHER" id="PTHR44520:SF1">
    <property type="entry name" value="TWO-COMPONENT SYSTEM REGULATORY PROTEIN"/>
    <property type="match status" value="1"/>
</dbReference>
<name>A0A2K8Z8Y6_9BACT</name>
<dbReference type="GO" id="GO:0000160">
    <property type="term" value="P:phosphorelay signal transduction system"/>
    <property type="evidence" value="ECO:0007669"/>
    <property type="project" value="InterPro"/>
</dbReference>
<dbReference type="InterPro" id="IPR001789">
    <property type="entry name" value="Sig_transdc_resp-reg_receiver"/>
</dbReference>
<proteinExistence type="predicted"/>
<evidence type="ECO:0000256" key="1">
    <source>
        <dbReference type="PROSITE-ProRule" id="PRU00169"/>
    </source>
</evidence>
<dbReference type="InterPro" id="IPR052893">
    <property type="entry name" value="TCS_response_regulator"/>
</dbReference>
<dbReference type="EMBL" id="CP025096">
    <property type="protein sequence ID" value="AUD06332.1"/>
    <property type="molecule type" value="Genomic_DNA"/>
</dbReference>
<dbReference type="Gene3D" id="3.40.50.2300">
    <property type="match status" value="1"/>
</dbReference>
<dbReference type="CDD" id="cd17557">
    <property type="entry name" value="REC_Rcp-like"/>
    <property type="match status" value="1"/>
</dbReference>
<keyword evidence="1" id="KW-0597">Phosphoprotein</keyword>
<reference evidence="3 4" key="1">
    <citation type="submission" date="2017-11" db="EMBL/GenBank/DDBJ databases">
        <title>Taxonomic description and genome sequences of Spirosoma HA7 sp. nov., isolated from pollen microhabitat of Corylus avellana.</title>
        <authorList>
            <person name="Ambika Manirajan B."/>
            <person name="Suarez C."/>
            <person name="Ratering S."/>
            <person name="Geissler-Plaum R."/>
            <person name="Cardinale M."/>
            <person name="Sylvia S."/>
        </authorList>
    </citation>
    <scope>NUCLEOTIDE SEQUENCE [LARGE SCALE GENOMIC DNA]</scope>
    <source>
        <strain evidence="3 4">HA7</strain>
    </source>
</reference>
<dbReference type="RefSeq" id="WP_100992877.1">
    <property type="nucleotide sequence ID" value="NZ_CP025096.1"/>
</dbReference>
<dbReference type="PANTHER" id="PTHR44520">
    <property type="entry name" value="RESPONSE REGULATOR RCP1-RELATED"/>
    <property type="match status" value="1"/>
</dbReference>
<organism evidence="3 4">
    <name type="scientific">Spirosoma pollinicola</name>
    <dbReference type="NCBI Taxonomy" id="2057025"/>
    <lineage>
        <taxon>Bacteria</taxon>
        <taxon>Pseudomonadati</taxon>
        <taxon>Bacteroidota</taxon>
        <taxon>Cytophagia</taxon>
        <taxon>Cytophagales</taxon>
        <taxon>Cytophagaceae</taxon>
        <taxon>Spirosoma</taxon>
    </lineage>
</organism>
<dbReference type="SMART" id="SM00448">
    <property type="entry name" value="REC"/>
    <property type="match status" value="1"/>
</dbReference>
<evidence type="ECO:0000313" key="3">
    <source>
        <dbReference type="EMBL" id="AUD06332.1"/>
    </source>
</evidence>